<accession>A0AAV7NL06</accession>
<evidence type="ECO:0000256" key="1">
    <source>
        <dbReference type="SAM" id="MobiDB-lite"/>
    </source>
</evidence>
<reference evidence="2" key="1">
    <citation type="journal article" date="2022" name="bioRxiv">
        <title>Sequencing and chromosome-scale assembly of the giantPleurodeles waltlgenome.</title>
        <authorList>
            <person name="Brown T."/>
            <person name="Elewa A."/>
            <person name="Iarovenko S."/>
            <person name="Subramanian E."/>
            <person name="Araus A.J."/>
            <person name="Petzold A."/>
            <person name="Susuki M."/>
            <person name="Suzuki K.-i.T."/>
            <person name="Hayashi T."/>
            <person name="Toyoda A."/>
            <person name="Oliveira C."/>
            <person name="Osipova E."/>
            <person name="Leigh N.D."/>
            <person name="Simon A."/>
            <person name="Yun M.H."/>
        </authorList>
    </citation>
    <scope>NUCLEOTIDE SEQUENCE</scope>
    <source>
        <strain evidence="2">20211129_DDA</strain>
        <tissue evidence="2">Liver</tissue>
    </source>
</reference>
<proteinExistence type="predicted"/>
<dbReference type="Proteomes" id="UP001066276">
    <property type="component" value="Chromosome 8"/>
</dbReference>
<feature type="compositionally biased region" description="Basic and acidic residues" evidence="1">
    <location>
        <begin position="32"/>
        <end position="64"/>
    </location>
</feature>
<dbReference type="AlphaFoldDB" id="A0AAV7NL06"/>
<sequence length="131" mass="14231">MCCHCRLQPRTGGRSNQSPWTSGIKGAAATSLRDREHRKGKNTDGGEREKSGRSRSVEERRRAADTATAKEPGCEQRREPDGKCPGGIRNTDSGTGGAARSFQPRFRRSVAHPGASIEWLREKQGWLGGGA</sequence>
<protein>
    <submittedName>
        <fullName evidence="2">Uncharacterized protein</fullName>
    </submittedName>
</protein>
<comment type="caution">
    <text evidence="2">The sequence shown here is derived from an EMBL/GenBank/DDBJ whole genome shotgun (WGS) entry which is preliminary data.</text>
</comment>
<keyword evidence="3" id="KW-1185">Reference proteome</keyword>
<feature type="region of interest" description="Disordered" evidence="1">
    <location>
        <begin position="1"/>
        <end position="114"/>
    </location>
</feature>
<gene>
    <name evidence="2" type="ORF">NDU88_003999</name>
</gene>
<evidence type="ECO:0000313" key="2">
    <source>
        <dbReference type="EMBL" id="KAJ1115777.1"/>
    </source>
</evidence>
<name>A0AAV7NL06_PLEWA</name>
<organism evidence="2 3">
    <name type="scientific">Pleurodeles waltl</name>
    <name type="common">Iberian ribbed newt</name>
    <dbReference type="NCBI Taxonomy" id="8319"/>
    <lineage>
        <taxon>Eukaryota</taxon>
        <taxon>Metazoa</taxon>
        <taxon>Chordata</taxon>
        <taxon>Craniata</taxon>
        <taxon>Vertebrata</taxon>
        <taxon>Euteleostomi</taxon>
        <taxon>Amphibia</taxon>
        <taxon>Batrachia</taxon>
        <taxon>Caudata</taxon>
        <taxon>Salamandroidea</taxon>
        <taxon>Salamandridae</taxon>
        <taxon>Pleurodelinae</taxon>
        <taxon>Pleurodeles</taxon>
    </lineage>
</organism>
<dbReference type="EMBL" id="JANPWB010000012">
    <property type="protein sequence ID" value="KAJ1115777.1"/>
    <property type="molecule type" value="Genomic_DNA"/>
</dbReference>
<feature type="compositionally biased region" description="Basic and acidic residues" evidence="1">
    <location>
        <begin position="72"/>
        <end position="82"/>
    </location>
</feature>
<evidence type="ECO:0000313" key="3">
    <source>
        <dbReference type="Proteomes" id="UP001066276"/>
    </source>
</evidence>